<protein>
    <submittedName>
        <fullName evidence="3">Outer membrane protein beta-barrel domain-containing protein</fullName>
    </submittedName>
</protein>
<evidence type="ECO:0000313" key="3">
    <source>
        <dbReference type="EMBL" id="SFJ30252.1"/>
    </source>
</evidence>
<feature type="domain" description="Outer membrane protein beta-barrel" evidence="2">
    <location>
        <begin position="33"/>
        <end position="207"/>
    </location>
</feature>
<dbReference type="STRING" id="1150112.SAMN04487893_105112"/>
<evidence type="ECO:0000259" key="2">
    <source>
        <dbReference type="Pfam" id="PF13568"/>
    </source>
</evidence>
<feature type="chain" id="PRO_5017207513" evidence="1">
    <location>
        <begin position="22"/>
        <end position="231"/>
    </location>
</feature>
<organism evidence="3 4">
    <name type="scientific">Myroides guanonis</name>
    <dbReference type="NCBI Taxonomy" id="1150112"/>
    <lineage>
        <taxon>Bacteria</taxon>
        <taxon>Pseudomonadati</taxon>
        <taxon>Bacteroidota</taxon>
        <taxon>Flavobacteriia</taxon>
        <taxon>Flavobacteriales</taxon>
        <taxon>Flavobacteriaceae</taxon>
        <taxon>Myroides</taxon>
    </lineage>
</organism>
<dbReference type="InterPro" id="IPR025665">
    <property type="entry name" value="Beta-barrel_OMP_2"/>
</dbReference>
<name>A0A1I3Q9K4_9FLAO</name>
<dbReference type="Pfam" id="PF13568">
    <property type="entry name" value="OMP_b-brl_2"/>
    <property type="match status" value="1"/>
</dbReference>
<dbReference type="RefSeq" id="WP_090678594.1">
    <property type="nucleotide sequence ID" value="NZ_FORU01000005.1"/>
</dbReference>
<evidence type="ECO:0000313" key="4">
    <source>
        <dbReference type="Proteomes" id="UP000243887"/>
    </source>
</evidence>
<dbReference type="OrthoDB" id="959017at2"/>
<sequence length="231" mass="26760">MNRKVACLLSVFWCLTGFSQALEKDSIVLPSSHAPDLKYREDQFYFGVTHSILQDKPKGFSPRTLSLGVQFGFLRDFPINESRTIAIAPGVGYSYFNLHNNLAVMPSNEFVIMESYNRNAQNRHYIDFPLELRWRTSTPDSHKFWRVYVGLKASYLLTNKNSTSDELGTSFLQKNMVNLNKWTYSMYVSAGFNTWNLHVSYGLNNIYKDNLFEGDSNKLRYFNAGLMFYIL</sequence>
<dbReference type="Proteomes" id="UP000243887">
    <property type="component" value="Unassembled WGS sequence"/>
</dbReference>
<proteinExistence type="predicted"/>
<keyword evidence="1" id="KW-0732">Signal</keyword>
<dbReference type="EMBL" id="FORU01000005">
    <property type="protein sequence ID" value="SFJ30252.1"/>
    <property type="molecule type" value="Genomic_DNA"/>
</dbReference>
<dbReference type="AlphaFoldDB" id="A0A1I3Q9K4"/>
<accession>A0A1I3Q9K4</accession>
<gene>
    <name evidence="3" type="ORF">SAMN04487893_105112</name>
</gene>
<evidence type="ECO:0000256" key="1">
    <source>
        <dbReference type="SAM" id="SignalP"/>
    </source>
</evidence>
<keyword evidence="4" id="KW-1185">Reference proteome</keyword>
<feature type="signal peptide" evidence="1">
    <location>
        <begin position="1"/>
        <end position="21"/>
    </location>
</feature>
<reference evidence="4" key="1">
    <citation type="submission" date="2016-10" db="EMBL/GenBank/DDBJ databases">
        <authorList>
            <person name="Varghese N."/>
            <person name="Submissions S."/>
        </authorList>
    </citation>
    <scope>NUCLEOTIDE SEQUENCE [LARGE SCALE GENOMIC DNA]</scope>
    <source>
        <strain evidence="4">DSM 26542</strain>
    </source>
</reference>